<evidence type="ECO:0000256" key="5">
    <source>
        <dbReference type="ARBA" id="ARBA00023002"/>
    </source>
</evidence>
<dbReference type="AlphaFoldDB" id="A0A9N9DJ26"/>
<sequence>HYDYIVVGGGPVGLSTAHNLGKAGKKVLVLEQFMYFNQAGSSGDFVRMFRTMYSDENLCKLAIKTKDLWAELETEAQVQLIEMTGLLNFGDPDYKDGPEGNLTKPIEIMTKLGMSFRKLSREEIMKEYHFRNLPSNFIGVFAKDNGVINVFLTVRALYALAKKYGVELRENEKVTSIKCTDCGVNVMAARKNVITGEQDQKSYSAKKVIITAGAYVNDVIKSLNFQIQLSIWEMVSMYFTMDAMMNPPVQYPSMWFQFQDGCPPNLFYGFPSVSWGPQNQTRIAMDWASRIIKDPSERQTCVSEYELRVTSAWVENHCIGVQNRPVFQGTCLMANVHDNNFVLDFAPEGVLGPAHKNVIIFTAGWAFKFVPMLGKCLSQLAIDGQTEFNIDEYSINRPGILGFIISRFSFYKEVLFNRDLERDIRFYRGGIERKEDTRKYHKFLTDRDRLIGEELLRRSILKSGLSTAWLDDLMEEWEKVHTQT</sequence>
<dbReference type="Gene3D" id="3.30.9.10">
    <property type="entry name" value="D-Amino Acid Oxidase, subunit A, domain 2"/>
    <property type="match status" value="1"/>
</dbReference>
<dbReference type="EMBL" id="CAJVPJ010003614">
    <property type="protein sequence ID" value="CAG8642459.1"/>
    <property type="molecule type" value="Genomic_DNA"/>
</dbReference>
<keyword evidence="4" id="KW-0274">FAD</keyword>
<reference evidence="7" key="1">
    <citation type="submission" date="2021-06" db="EMBL/GenBank/DDBJ databases">
        <authorList>
            <person name="Kallberg Y."/>
            <person name="Tangrot J."/>
            <person name="Rosling A."/>
        </authorList>
    </citation>
    <scope>NUCLEOTIDE SEQUENCE</scope>
    <source>
        <strain evidence="7">IA702</strain>
    </source>
</reference>
<dbReference type="Pfam" id="PF01266">
    <property type="entry name" value="DAO"/>
    <property type="match status" value="1"/>
</dbReference>
<name>A0A9N9DJ26_9GLOM</name>
<evidence type="ECO:0000259" key="6">
    <source>
        <dbReference type="Pfam" id="PF01266"/>
    </source>
</evidence>
<protein>
    <submittedName>
        <fullName evidence="7">4124_t:CDS:1</fullName>
    </submittedName>
</protein>
<dbReference type="PANTHER" id="PTHR10961:SF7">
    <property type="entry name" value="FAD DEPENDENT OXIDOREDUCTASE DOMAIN-CONTAINING PROTEIN"/>
    <property type="match status" value="1"/>
</dbReference>
<gene>
    <name evidence="7" type="ORF">POCULU_LOCUS9495</name>
</gene>
<dbReference type="InterPro" id="IPR036188">
    <property type="entry name" value="FAD/NAD-bd_sf"/>
</dbReference>
<feature type="non-terminal residue" evidence="7">
    <location>
        <position position="1"/>
    </location>
</feature>
<keyword evidence="8" id="KW-1185">Reference proteome</keyword>
<comment type="caution">
    <text evidence="7">The sequence shown here is derived from an EMBL/GenBank/DDBJ whole genome shotgun (WGS) entry which is preliminary data.</text>
</comment>
<dbReference type="OrthoDB" id="424974at2759"/>
<evidence type="ECO:0000256" key="2">
    <source>
        <dbReference type="ARBA" id="ARBA00010989"/>
    </source>
</evidence>
<dbReference type="InterPro" id="IPR006076">
    <property type="entry name" value="FAD-dep_OxRdtase"/>
</dbReference>
<comment type="cofactor">
    <cofactor evidence="1">
        <name>FAD</name>
        <dbReference type="ChEBI" id="CHEBI:57692"/>
    </cofactor>
</comment>
<evidence type="ECO:0000256" key="4">
    <source>
        <dbReference type="ARBA" id="ARBA00022827"/>
    </source>
</evidence>
<evidence type="ECO:0000313" key="8">
    <source>
        <dbReference type="Proteomes" id="UP000789572"/>
    </source>
</evidence>
<accession>A0A9N9DJ26</accession>
<dbReference type="Gene3D" id="3.50.50.60">
    <property type="entry name" value="FAD/NAD(P)-binding domain"/>
    <property type="match status" value="1"/>
</dbReference>
<proteinExistence type="inferred from homology"/>
<organism evidence="7 8">
    <name type="scientific">Paraglomus occultum</name>
    <dbReference type="NCBI Taxonomy" id="144539"/>
    <lineage>
        <taxon>Eukaryota</taxon>
        <taxon>Fungi</taxon>
        <taxon>Fungi incertae sedis</taxon>
        <taxon>Mucoromycota</taxon>
        <taxon>Glomeromycotina</taxon>
        <taxon>Glomeromycetes</taxon>
        <taxon>Paraglomerales</taxon>
        <taxon>Paraglomeraceae</taxon>
        <taxon>Paraglomus</taxon>
    </lineage>
</organism>
<dbReference type="GO" id="GO:0050660">
    <property type="term" value="F:flavin adenine dinucleotide binding"/>
    <property type="evidence" value="ECO:0007669"/>
    <property type="project" value="InterPro"/>
</dbReference>
<dbReference type="SUPFAM" id="SSF51905">
    <property type="entry name" value="FAD/NAD(P)-binding domain"/>
    <property type="match status" value="1"/>
</dbReference>
<dbReference type="GO" id="GO:0008115">
    <property type="term" value="F:sarcosine oxidase activity"/>
    <property type="evidence" value="ECO:0007669"/>
    <property type="project" value="TreeGrafter"/>
</dbReference>
<evidence type="ECO:0000256" key="3">
    <source>
        <dbReference type="ARBA" id="ARBA00022630"/>
    </source>
</evidence>
<comment type="similarity">
    <text evidence="2">Belongs to the MSOX/MTOX family.</text>
</comment>
<keyword evidence="5" id="KW-0560">Oxidoreductase</keyword>
<evidence type="ECO:0000313" key="7">
    <source>
        <dbReference type="EMBL" id="CAG8642459.1"/>
    </source>
</evidence>
<feature type="domain" description="FAD dependent oxidoreductase" evidence="6">
    <location>
        <begin position="3"/>
        <end position="380"/>
    </location>
</feature>
<dbReference type="PANTHER" id="PTHR10961">
    <property type="entry name" value="PEROXISOMAL SARCOSINE OXIDASE"/>
    <property type="match status" value="1"/>
</dbReference>
<dbReference type="Proteomes" id="UP000789572">
    <property type="component" value="Unassembled WGS sequence"/>
</dbReference>
<keyword evidence="3" id="KW-0285">Flavoprotein</keyword>
<evidence type="ECO:0000256" key="1">
    <source>
        <dbReference type="ARBA" id="ARBA00001974"/>
    </source>
</evidence>
<dbReference type="InterPro" id="IPR045170">
    <property type="entry name" value="MTOX"/>
</dbReference>